<reference evidence="2 3" key="1">
    <citation type="journal article" date="2013" name="BMC Genomics">
        <title>Comparative genomics of parasitic silkworm microsporidia reveal an association between genome expansion and host adaptation.</title>
        <authorList>
            <person name="Pan G."/>
            <person name="Xu J."/>
            <person name="Li T."/>
            <person name="Xia Q."/>
            <person name="Liu S.L."/>
            <person name="Zhang G."/>
            <person name="Li S."/>
            <person name="Li C."/>
            <person name="Liu H."/>
            <person name="Yang L."/>
            <person name="Liu T."/>
            <person name="Zhang X."/>
            <person name="Wu Z."/>
            <person name="Fan W."/>
            <person name="Dang X."/>
            <person name="Xiang H."/>
            <person name="Tao M."/>
            <person name="Li Y."/>
            <person name="Hu J."/>
            <person name="Li Z."/>
            <person name="Lin L."/>
            <person name="Luo J."/>
            <person name="Geng L."/>
            <person name="Wang L."/>
            <person name="Long M."/>
            <person name="Wan Y."/>
            <person name="He N."/>
            <person name="Zhang Z."/>
            <person name="Lu C."/>
            <person name="Keeling P.J."/>
            <person name="Wang J."/>
            <person name="Xiang Z."/>
            <person name="Zhou Z."/>
        </authorList>
    </citation>
    <scope>NUCLEOTIDE SEQUENCE [LARGE SCALE GENOMIC DNA]</scope>
    <source>
        <strain evidence="3">CQ1 / CVCC 102059</strain>
    </source>
</reference>
<sequence length="122" mass="13332">MSKGWVSVAYVVVSTNNTAAVFLCPFAVPFISIIELMYAMLTNLVSAYEFALRDFDLGRITESEFKKTVNEELERLGGLSMSISSLGEIIVARFFAPAKLVVNTVKKGVDAVKSAVDECLIN</sequence>
<name>R0KS68_NOSB1</name>
<keyword evidence="3" id="KW-1185">Reference proteome</keyword>
<keyword evidence="1" id="KW-0472">Membrane</keyword>
<proteinExistence type="predicted"/>
<dbReference type="VEuPathDB" id="MicrosporidiaDB:NBO_221g0001"/>
<accession>R0KS68</accession>
<protein>
    <submittedName>
        <fullName evidence="2">Uncharacterized protein</fullName>
    </submittedName>
</protein>
<feature type="transmembrane region" description="Helical" evidence="1">
    <location>
        <begin position="20"/>
        <end position="41"/>
    </location>
</feature>
<dbReference type="AlphaFoldDB" id="R0KS68"/>
<gene>
    <name evidence="2" type="ORF">NBO_221g0001</name>
</gene>
<keyword evidence="1" id="KW-1133">Transmembrane helix</keyword>
<dbReference type="EMBL" id="KB909129">
    <property type="protein sequence ID" value="EOB13057.1"/>
    <property type="molecule type" value="Genomic_DNA"/>
</dbReference>
<dbReference type="HOGENOM" id="CLU_152081_0_0_1"/>
<keyword evidence="1" id="KW-0812">Transmembrane</keyword>
<evidence type="ECO:0000256" key="1">
    <source>
        <dbReference type="SAM" id="Phobius"/>
    </source>
</evidence>
<dbReference type="Proteomes" id="UP000016927">
    <property type="component" value="Unassembled WGS sequence"/>
</dbReference>
<evidence type="ECO:0000313" key="3">
    <source>
        <dbReference type="Proteomes" id="UP000016927"/>
    </source>
</evidence>
<evidence type="ECO:0000313" key="2">
    <source>
        <dbReference type="EMBL" id="EOB13057.1"/>
    </source>
</evidence>
<organism evidence="2 3">
    <name type="scientific">Nosema bombycis (strain CQ1 / CVCC 102059)</name>
    <name type="common">Microsporidian parasite</name>
    <name type="synonym">Pebrine of silkworm</name>
    <dbReference type="NCBI Taxonomy" id="578461"/>
    <lineage>
        <taxon>Eukaryota</taxon>
        <taxon>Fungi</taxon>
        <taxon>Fungi incertae sedis</taxon>
        <taxon>Microsporidia</taxon>
        <taxon>Nosematidae</taxon>
        <taxon>Nosema</taxon>
    </lineage>
</organism>